<protein>
    <submittedName>
        <fullName evidence="1">Uncharacterized protein</fullName>
    </submittedName>
</protein>
<evidence type="ECO:0000313" key="2">
    <source>
        <dbReference type="Proteomes" id="UP001319874"/>
    </source>
</evidence>
<accession>A0ABM7U277</accession>
<dbReference type="EMBL" id="AP024959">
    <property type="protein sequence ID" value="BCZ85453.1"/>
    <property type="molecule type" value="Genomic_DNA"/>
</dbReference>
<geneLocation type="plasmid" evidence="1 2">
    <name>pPT365</name>
</geneLocation>
<keyword evidence="2" id="KW-1185">Reference proteome</keyword>
<reference evidence="1 2" key="1">
    <citation type="journal article" date="2022" name="Front. Microbiol.">
        <title>Identification and characterization of a novel class of self-sufficient cytochrome P450 hydroxylase involved in cyclohexanecarboxylate degradation in Paraburkholderia terrae strain KU-64.</title>
        <authorList>
            <person name="Yamamoto T."/>
            <person name="Hasegawa Y."/>
            <person name="Iwaki H."/>
        </authorList>
    </citation>
    <scope>NUCLEOTIDE SEQUENCE [LARGE SCALE GENOMIC DNA]</scope>
    <source>
        <strain evidence="1 2">KU-64</strain>
    </source>
</reference>
<dbReference type="Proteomes" id="UP001319874">
    <property type="component" value="Plasmid pPT365"/>
</dbReference>
<name>A0ABM7U277_9BURK</name>
<organism evidence="1 2">
    <name type="scientific">Paraburkholderia terrae</name>
    <dbReference type="NCBI Taxonomy" id="311230"/>
    <lineage>
        <taxon>Bacteria</taxon>
        <taxon>Pseudomonadati</taxon>
        <taxon>Pseudomonadota</taxon>
        <taxon>Betaproteobacteria</taxon>
        <taxon>Burkholderiales</taxon>
        <taxon>Burkholderiaceae</taxon>
        <taxon>Paraburkholderia</taxon>
    </lineage>
</organism>
<evidence type="ECO:0000313" key="1">
    <source>
        <dbReference type="EMBL" id="BCZ85453.1"/>
    </source>
</evidence>
<proteinExistence type="predicted"/>
<gene>
    <name evidence="1" type="ORF">PTKU64_91280</name>
</gene>
<sequence length="117" mass="13663">MLRGVGPIHESDHVCRIPGNRLYAVSATRDEIGEEYDQSGDLLRTFSIKRRQIYTSRHDSTVVPPLPWRIRATQVAKGADIEIRTVEAQQGRFRVQYDRRASRNLVGRHRPLHEYRR</sequence>
<keyword evidence="1" id="KW-0614">Plasmid</keyword>